<sequence>MAHSLLSPEKVAQIELRMDPLEVYGCIFLLYDTVDMALQDICTEIHTCRRYLPVLDSVLFNGGVFHEGPLVKWSKSLLAKGINWSDRLLEALMIIKEFWIIKFLDANQRDLELRFLPQQANTSCHVDLIRKVLYLMVDDLSKDDWNDLRLLIIEETKLQSVPAKYTEIPECLLLILMSRNFIQLKKKDQRVNLSLLFSCLKRLGKDYWAHQLKSIENAVNGEQPGISVENGVENVAWRKAPSVRFNLDPENPGTILIFNIVDYGKEVVNGNGISLGVRNGSHVDVDRLQNTFELLGFQRSVIPDPTAEDIILIIRENLAKFCSEAKKSKKERCFAVAILAHGDKDGVYCTKGNLLTWDAIRAELRHPDTKGLARLLLNQACKGNSQATKPDNIEEDGVGSESDSVSKNLKDIFELSSSVSGFAAYRDIVHGSFFIRSFCKHILQFGSDCDLNQITTLINKDLDSKKVECSGVLVSMTAELIVTPKKLLYLGVPQKEKLKADALVQVWEHVEKTECMPRNPTVYLQQNEEVKNNPPDAKSKMTENERREEDSEQNCEEELGGLAHKIKMLALKLEKEKRNQ</sequence>
<dbReference type="Proteomes" id="UP000515158">
    <property type="component" value="Unplaced"/>
</dbReference>
<reference evidence="7" key="1">
    <citation type="submission" date="2025-08" db="UniProtKB">
        <authorList>
            <consortium name="RefSeq"/>
        </authorList>
    </citation>
    <scope>IDENTIFICATION</scope>
    <source>
        <tissue evidence="7">Total insect</tissue>
    </source>
</reference>
<feature type="compositionally biased region" description="Acidic residues" evidence="3">
    <location>
        <begin position="550"/>
        <end position="559"/>
    </location>
</feature>
<dbReference type="GeneID" id="117654141"/>
<dbReference type="Pfam" id="PF23725">
    <property type="entry name" value="Dredd_N"/>
    <property type="match status" value="1"/>
</dbReference>
<dbReference type="InParanoid" id="A0A6P9ADC9"/>
<dbReference type="AlphaFoldDB" id="A0A6P9ADC9"/>
<dbReference type="InterPro" id="IPR056260">
    <property type="entry name" value="Dredd_2nd"/>
</dbReference>
<dbReference type="Pfam" id="PF00656">
    <property type="entry name" value="Peptidase_C14"/>
    <property type="match status" value="1"/>
</dbReference>
<dbReference type="PANTHER" id="PTHR22576">
    <property type="entry name" value="MUCOSA ASSOCIATED LYMPHOID TISSUE LYMPHOMA TRANSLOCATION PROTEIN 1/PARACASPASE"/>
    <property type="match status" value="1"/>
</dbReference>
<evidence type="ECO:0000256" key="3">
    <source>
        <dbReference type="SAM" id="MobiDB-lite"/>
    </source>
</evidence>
<protein>
    <submittedName>
        <fullName evidence="7">Caspase-8-like</fullName>
    </submittedName>
</protein>
<dbReference type="PANTHER" id="PTHR22576:SF41">
    <property type="entry name" value="CASPASE 14, APOPTOSIS-RELATED CYSTEINE PEPTIDASE"/>
    <property type="match status" value="1"/>
</dbReference>
<dbReference type="GO" id="GO:0006508">
    <property type="term" value="P:proteolysis"/>
    <property type="evidence" value="ECO:0007669"/>
    <property type="project" value="InterPro"/>
</dbReference>
<dbReference type="SUPFAM" id="SSF52129">
    <property type="entry name" value="Caspase-like"/>
    <property type="match status" value="1"/>
</dbReference>
<gene>
    <name evidence="7" type="primary">LOC117654141</name>
</gene>
<dbReference type="PROSITE" id="PS50207">
    <property type="entry name" value="CASPASE_P10"/>
    <property type="match status" value="1"/>
</dbReference>
<organism evidence="7">
    <name type="scientific">Thrips palmi</name>
    <name type="common">Melon thrips</name>
    <dbReference type="NCBI Taxonomy" id="161013"/>
    <lineage>
        <taxon>Eukaryota</taxon>
        <taxon>Metazoa</taxon>
        <taxon>Ecdysozoa</taxon>
        <taxon>Arthropoda</taxon>
        <taxon>Hexapoda</taxon>
        <taxon>Insecta</taxon>
        <taxon>Pterygota</taxon>
        <taxon>Neoptera</taxon>
        <taxon>Paraneoptera</taxon>
        <taxon>Thysanoptera</taxon>
        <taxon>Terebrantia</taxon>
        <taxon>Thripoidea</taxon>
        <taxon>Thripidae</taxon>
        <taxon>Thrips</taxon>
    </lineage>
</organism>
<dbReference type="InterPro" id="IPR001309">
    <property type="entry name" value="Pept_C14_p20"/>
</dbReference>
<dbReference type="InterPro" id="IPR002138">
    <property type="entry name" value="Pept_C14_p10"/>
</dbReference>
<dbReference type="PRINTS" id="PR00376">
    <property type="entry name" value="IL1BCENZYME"/>
</dbReference>
<dbReference type="OrthoDB" id="6044770at2759"/>
<dbReference type="GO" id="GO:0004197">
    <property type="term" value="F:cysteine-type endopeptidase activity"/>
    <property type="evidence" value="ECO:0007669"/>
    <property type="project" value="InterPro"/>
</dbReference>
<evidence type="ECO:0000313" key="7">
    <source>
        <dbReference type="RefSeq" id="XP_034256243.1"/>
    </source>
</evidence>
<dbReference type="FunCoup" id="A0A6P9ADC9">
    <property type="interactions" value="291"/>
</dbReference>
<feature type="compositionally biased region" description="Basic and acidic residues" evidence="3">
    <location>
        <begin position="537"/>
        <end position="549"/>
    </location>
</feature>
<dbReference type="InterPro" id="IPR029030">
    <property type="entry name" value="Caspase-like_dom_sf"/>
</dbReference>
<evidence type="ECO:0000256" key="1">
    <source>
        <dbReference type="ARBA" id="ARBA00010134"/>
    </source>
</evidence>
<proteinExistence type="inferred from homology"/>
<dbReference type="SMART" id="SM00115">
    <property type="entry name" value="CASc"/>
    <property type="match status" value="1"/>
</dbReference>
<dbReference type="Gene3D" id="3.40.50.1460">
    <property type="match status" value="1"/>
</dbReference>
<dbReference type="InterPro" id="IPR056259">
    <property type="entry name" value="Dredd_N"/>
</dbReference>
<dbReference type="InterPro" id="IPR011600">
    <property type="entry name" value="Pept_C14_caspase"/>
</dbReference>
<comment type="similarity">
    <text evidence="1 2">Belongs to the peptidase C14A family.</text>
</comment>
<accession>A0A6P9ADC9</accession>
<dbReference type="PROSITE" id="PS50208">
    <property type="entry name" value="CASPASE_P20"/>
    <property type="match status" value="1"/>
</dbReference>
<feature type="domain" description="Caspase family p10" evidence="4">
    <location>
        <begin position="410"/>
        <end position="463"/>
    </location>
</feature>
<dbReference type="InterPro" id="IPR015917">
    <property type="entry name" value="Pept_C14A"/>
</dbReference>
<keyword evidence="6" id="KW-1185">Reference proteome</keyword>
<dbReference type="RefSeq" id="XP_034256243.1">
    <property type="nucleotide sequence ID" value="XM_034400352.1"/>
</dbReference>
<name>A0A6P9ADC9_THRPL</name>
<dbReference type="Pfam" id="PF23724">
    <property type="entry name" value="Dredd_2nd"/>
    <property type="match status" value="1"/>
</dbReference>
<feature type="region of interest" description="Disordered" evidence="3">
    <location>
        <begin position="522"/>
        <end position="560"/>
    </location>
</feature>
<feature type="domain" description="Caspase family p20" evidence="5">
    <location>
        <begin position="251"/>
        <end position="385"/>
    </location>
</feature>
<evidence type="ECO:0000313" key="6">
    <source>
        <dbReference type="Proteomes" id="UP000515158"/>
    </source>
</evidence>
<dbReference type="InterPro" id="IPR052039">
    <property type="entry name" value="Caspase-related_regulators"/>
</dbReference>
<evidence type="ECO:0000259" key="4">
    <source>
        <dbReference type="PROSITE" id="PS50207"/>
    </source>
</evidence>
<evidence type="ECO:0000259" key="5">
    <source>
        <dbReference type="PROSITE" id="PS50208"/>
    </source>
</evidence>
<dbReference type="KEGG" id="tpal:117654141"/>
<evidence type="ECO:0000256" key="2">
    <source>
        <dbReference type="RuleBase" id="RU003971"/>
    </source>
</evidence>